<evidence type="ECO:0000313" key="2">
    <source>
        <dbReference type="Proteomes" id="UP000006327"/>
    </source>
</evidence>
<accession>K6Y5J3</accession>
<proteinExistence type="predicted"/>
<dbReference type="EMBL" id="BAEO01000028">
    <property type="protein sequence ID" value="GAC19231.1"/>
    <property type="molecule type" value="Genomic_DNA"/>
</dbReference>
<name>K6Y5J3_9ALTE</name>
<protein>
    <submittedName>
        <fullName evidence="1">Uncharacterized protein</fullName>
    </submittedName>
</protein>
<reference evidence="1 2" key="1">
    <citation type="journal article" date="2017" name="Antonie Van Leeuwenhoek">
        <title>Rhizobium rhizosphaerae sp. nov., a novel species isolated from rice rhizosphere.</title>
        <authorList>
            <person name="Zhao J.J."/>
            <person name="Zhang J."/>
            <person name="Zhang R.J."/>
            <person name="Zhang C.W."/>
            <person name="Yin H.Q."/>
            <person name="Zhang X.X."/>
        </authorList>
    </citation>
    <scope>NUCLEOTIDE SEQUENCE [LARGE SCALE GENOMIC DNA]</scope>
    <source>
        <strain evidence="1 2">BSs20135</strain>
    </source>
</reference>
<comment type="caution">
    <text evidence="1">The sequence shown here is derived from an EMBL/GenBank/DDBJ whole genome shotgun (WGS) entry which is preliminary data.</text>
</comment>
<evidence type="ECO:0000313" key="1">
    <source>
        <dbReference type="EMBL" id="GAC19231.1"/>
    </source>
</evidence>
<sequence>MIAIVSKVNEDRRNNSSAGLYVLARAQVILLITKVHYR</sequence>
<organism evidence="1 2">
    <name type="scientific">Paraglaciecola arctica BSs20135</name>
    <dbReference type="NCBI Taxonomy" id="493475"/>
    <lineage>
        <taxon>Bacteria</taxon>
        <taxon>Pseudomonadati</taxon>
        <taxon>Pseudomonadota</taxon>
        <taxon>Gammaproteobacteria</taxon>
        <taxon>Alteromonadales</taxon>
        <taxon>Alteromonadaceae</taxon>
        <taxon>Paraglaciecola</taxon>
    </lineage>
</organism>
<dbReference type="AlphaFoldDB" id="K6Y5J3"/>
<gene>
    <name evidence="1" type="ORF">GARC_2264</name>
</gene>
<dbReference type="STRING" id="493475.GARC_2264"/>
<keyword evidence="2" id="KW-1185">Reference proteome</keyword>
<dbReference type="Proteomes" id="UP000006327">
    <property type="component" value="Unassembled WGS sequence"/>
</dbReference>